<dbReference type="GO" id="GO:0005886">
    <property type="term" value="C:plasma membrane"/>
    <property type="evidence" value="ECO:0007669"/>
    <property type="project" value="UniProtKB-SubCell"/>
</dbReference>
<reference evidence="8 9" key="1">
    <citation type="submission" date="2017-01" db="EMBL/GenBank/DDBJ databases">
        <authorList>
            <person name="Mah S.A."/>
            <person name="Swanson W.J."/>
            <person name="Moy G.W."/>
            <person name="Vacquier V.D."/>
        </authorList>
    </citation>
    <scope>NUCLEOTIDE SEQUENCE [LARGE SCALE GENOMIC DNA]</scope>
    <source>
        <strain evidence="8 9">DSM 11589</strain>
    </source>
</reference>
<dbReference type="RefSeq" id="WP_076401051.1">
    <property type="nucleotide sequence ID" value="NZ_FTOA01000005.1"/>
</dbReference>
<organism evidence="8 9">
    <name type="scientific">Insolitispirillum peregrinum</name>
    <dbReference type="NCBI Taxonomy" id="80876"/>
    <lineage>
        <taxon>Bacteria</taxon>
        <taxon>Pseudomonadati</taxon>
        <taxon>Pseudomonadota</taxon>
        <taxon>Alphaproteobacteria</taxon>
        <taxon>Rhodospirillales</taxon>
        <taxon>Novispirillaceae</taxon>
        <taxon>Insolitispirillum</taxon>
    </lineage>
</organism>
<evidence type="ECO:0000313" key="9">
    <source>
        <dbReference type="Proteomes" id="UP000185678"/>
    </source>
</evidence>
<evidence type="ECO:0000256" key="3">
    <source>
        <dbReference type="ARBA" id="ARBA00022475"/>
    </source>
</evidence>
<keyword evidence="3" id="KW-1003">Cell membrane</keyword>
<dbReference type="STRING" id="80876.SAMN05421779_105115"/>
<evidence type="ECO:0000256" key="1">
    <source>
        <dbReference type="ARBA" id="ARBA00004651"/>
    </source>
</evidence>
<gene>
    <name evidence="8" type="ORF">SAMN05421779_105115</name>
</gene>
<comment type="subcellular location">
    <subcellularLocation>
        <location evidence="1">Cell membrane</location>
        <topology evidence="1">Multi-pass membrane protein</topology>
    </subcellularLocation>
</comment>
<comment type="similarity">
    <text evidence="2">Belongs to the CPA3 antiporters (TC 2.A.63) subunit E family.</text>
</comment>
<name>A0A1N7NH66_9PROT</name>
<dbReference type="Proteomes" id="UP000185678">
    <property type="component" value="Unassembled WGS sequence"/>
</dbReference>
<protein>
    <submittedName>
        <fullName evidence="8">Multisubunit sodium/proton antiporter, MrpE subunit</fullName>
    </submittedName>
</protein>
<dbReference type="PANTHER" id="PTHR34584:SF1">
    <property type="entry name" value="NA(+)_H(+) ANTIPORTER SUBUNIT E1"/>
    <property type="match status" value="1"/>
</dbReference>
<dbReference type="PIRSF" id="PIRSF019239">
    <property type="entry name" value="MrpE"/>
    <property type="match status" value="1"/>
</dbReference>
<dbReference type="Pfam" id="PF01899">
    <property type="entry name" value="MNHE"/>
    <property type="match status" value="1"/>
</dbReference>
<proteinExistence type="inferred from homology"/>
<evidence type="ECO:0000313" key="8">
    <source>
        <dbReference type="EMBL" id="SIS97598.1"/>
    </source>
</evidence>
<feature type="transmembrane region" description="Helical" evidence="7">
    <location>
        <begin position="25"/>
        <end position="44"/>
    </location>
</feature>
<evidence type="ECO:0000256" key="7">
    <source>
        <dbReference type="SAM" id="Phobius"/>
    </source>
</evidence>
<dbReference type="PANTHER" id="PTHR34584">
    <property type="entry name" value="NA(+)/H(+) ANTIPORTER SUBUNIT E1"/>
    <property type="match status" value="1"/>
</dbReference>
<evidence type="ECO:0000256" key="2">
    <source>
        <dbReference type="ARBA" id="ARBA00006228"/>
    </source>
</evidence>
<keyword evidence="9" id="KW-1185">Reference proteome</keyword>
<accession>A0A1N7NH66</accession>
<keyword evidence="6 7" id="KW-0472">Membrane</keyword>
<keyword evidence="4 7" id="KW-0812">Transmembrane</keyword>
<evidence type="ECO:0000256" key="4">
    <source>
        <dbReference type="ARBA" id="ARBA00022692"/>
    </source>
</evidence>
<dbReference type="OrthoDB" id="9807187at2"/>
<dbReference type="AlphaFoldDB" id="A0A1N7NH66"/>
<dbReference type="GO" id="GO:0008324">
    <property type="term" value="F:monoatomic cation transmembrane transporter activity"/>
    <property type="evidence" value="ECO:0007669"/>
    <property type="project" value="InterPro"/>
</dbReference>
<dbReference type="InterPro" id="IPR002758">
    <property type="entry name" value="Cation_antiport_E"/>
</dbReference>
<dbReference type="EMBL" id="FTOA01000005">
    <property type="protein sequence ID" value="SIS97598.1"/>
    <property type="molecule type" value="Genomic_DNA"/>
</dbReference>
<sequence length="158" mass="17137">MVHLIGLTSVFAALWLLLSGHTEPYLLALGALSIGLTVFVLRALKIADAEAMPLHLLGRGLRYWPWLIREILKANWDVAKIIANPRLPISPTMARVTASQKTELGRAIYANSITLTPGTISVELDGDQITIHALTTGGADGTEEGTMDRKVTWLETAP</sequence>
<keyword evidence="5 7" id="KW-1133">Transmembrane helix</keyword>
<evidence type="ECO:0000256" key="5">
    <source>
        <dbReference type="ARBA" id="ARBA00022989"/>
    </source>
</evidence>
<evidence type="ECO:0000256" key="6">
    <source>
        <dbReference type="ARBA" id="ARBA00023136"/>
    </source>
</evidence>